<feature type="transmembrane region" description="Helical" evidence="1">
    <location>
        <begin position="221"/>
        <end position="242"/>
    </location>
</feature>
<accession>A0A837DE01</accession>
<evidence type="ECO:0000256" key="1">
    <source>
        <dbReference type="SAM" id="Phobius"/>
    </source>
</evidence>
<dbReference type="EMBL" id="JRZE01000001">
    <property type="protein sequence ID" value="KHF45807.1"/>
    <property type="molecule type" value="Genomic_DNA"/>
</dbReference>
<feature type="transmembrane region" description="Helical" evidence="1">
    <location>
        <begin position="175"/>
        <end position="193"/>
    </location>
</feature>
<feature type="transmembrane region" description="Helical" evidence="1">
    <location>
        <begin position="152"/>
        <end position="169"/>
    </location>
</feature>
<dbReference type="InterPro" id="IPR049500">
    <property type="entry name" value="Peptidase_M50B-like"/>
</dbReference>
<feature type="transmembrane region" description="Helical" evidence="1">
    <location>
        <begin position="127"/>
        <end position="145"/>
    </location>
</feature>
<dbReference type="Pfam" id="PF13398">
    <property type="entry name" value="Peptidase_M50B"/>
    <property type="match status" value="1"/>
</dbReference>
<feature type="transmembrane region" description="Helical" evidence="1">
    <location>
        <begin position="101"/>
        <end position="121"/>
    </location>
</feature>
<keyword evidence="1" id="KW-1133">Transmembrane helix</keyword>
<feature type="transmembrane region" description="Helical" evidence="1">
    <location>
        <begin position="28"/>
        <end position="46"/>
    </location>
</feature>
<keyword evidence="1" id="KW-0812">Transmembrane</keyword>
<sequence length="257" mass="26471">MKGMDENAIVLRAFDLDLERAFELDVEAAGTIAGVTGLVALAVVVVGRPWRLARNVVTIVHEAGHALVALLAGRRLQGITLHSDTSGVTVSKGKPTGPGMVLTALAGYPAPAVLGLVFAGLVSAERLSAVLGIAAVLLLGVLVMVRNAYGVFSVLLSASVLGAVALFAGPGVQAAFVYLMTWFLLFGAVRPLFELQAKRRRGAARDSDIDQLARLTGLPALLWLLVLGALAATCVVVGGMLLTEPVVVPSGFTAATG</sequence>
<gene>
    <name evidence="2" type="ORF">MINT15_01080</name>
</gene>
<dbReference type="AlphaFoldDB" id="A0A837DE01"/>
<name>A0A837DE01_9PSEU</name>
<proteinExistence type="predicted"/>
<evidence type="ECO:0000313" key="2">
    <source>
        <dbReference type="EMBL" id="KHF45807.1"/>
    </source>
</evidence>
<dbReference type="Proteomes" id="UP000030848">
    <property type="component" value="Unassembled WGS sequence"/>
</dbReference>
<organism evidence="2 3">
    <name type="scientific">Saccharomonospora viridis</name>
    <dbReference type="NCBI Taxonomy" id="1852"/>
    <lineage>
        <taxon>Bacteria</taxon>
        <taxon>Bacillati</taxon>
        <taxon>Actinomycetota</taxon>
        <taxon>Actinomycetes</taxon>
        <taxon>Pseudonocardiales</taxon>
        <taxon>Pseudonocardiaceae</taxon>
        <taxon>Saccharomonospora</taxon>
    </lineage>
</organism>
<reference evidence="2 3" key="1">
    <citation type="submission" date="2014-10" db="EMBL/GenBank/DDBJ databases">
        <title>Genome sequence of Micropolyspora internatus JCM3315.</title>
        <authorList>
            <person name="Shin S.-K."/>
            <person name="Yi H."/>
        </authorList>
    </citation>
    <scope>NUCLEOTIDE SEQUENCE [LARGE SCALE GENOMIC DNA]</scope>
    <source>
        <strain evidence="2 3">JCM 3315</strain>
    </source>
</reference>
<protein>
    <submittedName>
        <fullName evidence="2">Membrane protein</fullName>
    </submittedName>
</protein>
<keyword evidence="1" id="KW-0472">Membrane</keyword>
<comment type="caution">
    <text evidence="2">The sequence shown here is derived from an EMBL/GenBank/DDBJ whole genome shotgun (WGS) entry which is preliminary data.</text>
</comment>
<evidence type="ECO:0000313" key="3">
    <source>
        <dbReference type="Proteomes" id="UP000030848"/>
    </source>
</evidence>